<dbReference type="GO" id="GO:0016811">
    <property type="term" value="F:hydrolase activity, acting on carbon-nitrogen (but not peptide) bonds, in linear amides"/>
    <property type="evidence" value="ECO:0007669"/>
    <property type="project" value="TreeGrafter"/>
</dbReference>
<dbReference type="EMBL" id="PUIA01000035">
    <property type="protein sequence ID" value="PQO33183.1"/>
    <property type="molecule type" value="Genomic_DNA"/>
</dbReference>
<dbReference type="Pfam" id="PF02585">
    <property type="entry name" value="PIG-L"/>
    <property type="match status" value="1"/>
</dbReference>
<name>A0A2S8FLY8_9BACT</name>
<dbReference type="Gene3D" id="3.40.50.10320">
    <property type="entry name" value="LmbE-like"/>
    <property type="match status" value="1"/>
</dbReference>
<dbReference type="InterPro" id="IPR023842">
    <property type="entry name" value="Bacillithiol_biosynth_BshB1"/>
</dbReference>
<sequence>MVPDQMKTPTPLDILVIAPHPDDAELGMAGAILKFKAEGKKIGILDLTSGEPTPYGSLEKRAAETAAATEILGIDWRDNLGLPNRSLEATLAAREKLASVIRQLRPNWLFAPYWEDAHPDHLAATQLVDAARFWSKLSKTDMPGEPFHPQRIYNYYCVHLKMAPQPAFVLDISEYWEQKLASIRCYHSQFIAGRPSEYPTFLDKLHDEASYWGKVIGTRYGEPFTSREPIGMSSMSTLV</sequence>
<dbReference type="Proteomes" id="UP000240009">
    <property type="component" value="Unassembled WGS sequence"/>
</dbReference>
<dbReference type="PANTHER" id="PTHR12993">
    <property type="entry name" value="N-ACETYLGLUCOSAMINYL-PHOSPHATIDYLINOSITOL DE-N-ACETYLASE-RELATED"/>
    <property type="match status" value="1"/>
</dbReference>
<reference evidence="1 2" key="1">
    <citation type="submission" date="2018-02" db="EMBL/GenBank/DDBJ databases">
        <title>Comparative genomes isolates from brazilian mangrove.</title>
        <authorList>
            <person name="Araujo J.E."/>
            <person name="Taketani R.G."/>
            <person name="Silva M.C.P."/>
            <person name="Loureco M.V."/>
            <person name="Andreote F.D."/>
        </authorList>
    </citation>
    <scope>NUCLEOTIDE SEQUENCE [LARGE SCALE GENOMIC DNA]</scope>
    <source>
        <strain evidence="1 2">HEX-2 MGV</strain>
    </source>
</reference>
<dbReference type="GO" id="GO:0071793">
    <property type="term" value="P:bacillithiol biosynthetic process"/>
    <property type="evidence" value="ECO:0007669"/>
    <property type="project" value="InterPro"/>
</dbReference>
<dbReference type="InterPro" id="IPR003737">
    <property type="entry name" value="GlcNAc_PI_deacetylase-related"/>
</dbReference>
<dbReference type="NCBIfam" id="TIGR04001">
    <property type="entry name" value="thiol_BshB1"/>
    <property type="match status" value="1"/>
</dbReference>
<comment type="caution">
    <text evidence="1">The sequence shown here is derived from an EMBL/GenBank/DDBJ whole genome shotgun (WGS) entry which is preliminary data.</text>
</comment>
<protein>
    <submittedName>
        <fullName evidence="1">Bacillithiol biosynthesis deacetylase BshB1</fullName>
    </submittedName>
</protein>
<dbReference type="SUPFAM" id="SSF102588">
    <property type="entry name" value="LmbE-like"/>
    <property type="match status" value="1"/>
</dbReference>
<organism evidence="1 2">
    <name type="scientific">Blastopirellula marina</name>
    <dbReference type="NCBI Taxonomy" id="124"/>
    <lineage>
        <taxon>Bacteria</taxon>
        <taxon>Pseudomonadati</taxon>
        <taxon>Planctomycetota</taxon>
        <taxon>Planctomycetia</taxon>
        <taxon>Pirellulales</taxon>
        <taxon>Pirellulaceae</taxon>
        <taxon>Blastopirellula</taxon>
    </lineage>
</organism>
<proteinExistence type="predicted"/>
<dbReference type="GO" id="GO:0019213">
    <property type="term" value="F:deacetylase activity"/>
    <property type="evidence" value="ECO:0007669"/>
    <property type="project" value="InterPro"/>
</dbReference>
<accession>A0A2S8FLY8</accession>
<dbReference type="OrthoDB" id="9815144at2"/>
<dbReference type="AlphaFoldDB" id="A0A2S8FLY8"/>
<gene>
    <name evidence="1" type="primary">bshB1</name>
    <name evidence="1" type="ORF">C5Y96_10015</name>
</gene>
<dbReference type="InterPro" id="IPR024078">
    <property type="entry name" value="LmbE-like_dom_sf"/>
</dbReference>
<dbReference type="PANTHER" id="PTHR12993:SF30">
    <property type="entry name" value="N-ACETYL-ALPHA-D-GLUCOSAMINYL L-MALATE DEACETYLASE 1"/>
    <property type="match status" value="1"/>
</dbReference>
<evidence type="ECO:0000313" key="1">
    <source>
        <dbReference type="EMBL" id="PQO33183.1"/>
    </source>
</evidence>
<evidence type="ECO:0000313" key="2">
    <source>
        <dbReference type="Proteomes" id="UP000240009"/>
    </source>
</evidence>